<dbReference type="EMBL" id="CP002056">
    <property type="protein sequence ID" value="ADI30868.1"/>
    <property type="molecule type" value="Genomic_DNA"/>
</dbReference>
<evidence type="ECO:0000313" key="8">
    <source>
        <dbReference type="Proteomes" id="UP000000383"/>
    </source>
</evidence>
<dbReference type="InterPro" id="IPR011042">
    <property type="entry name" value="6-blade_b-propeller_TolB-like"/>
</dbReference>
<dbReference type="GO" id="GO:0017038">
    <property type="term" value="P:protein import"/>
    <property type="evidence" value="ECO:0007669"/>
    <property type="project" value="InterPro"/>
</dbReference>
<dbReference type="PANTHER" id="PTHR36842:SF1">
    <property type="entry name" value="PROTEIN TOLB"/>
    <property type="match status" value="1"/>
</dbReference>
<keyword evidence="3 5" id="KW-0732">Signal</keyword>
<evidence type="ECO:0000259" key="6">
    <source>
        <dbReference type="Pfam" id="PF04052"/>
    </source>
</evidence>
<evidence type="ECO:0000256" key="2">
    <source>
        <dbReference type="ARBA" id="ARBA00009820"/>
    </source>
</evidence>
<dbReference type="KEGG" id="meh:M301_2508"/>
<dbReference type="Proteomes" id="UP000000383">
    <property type="component" value="Chromosome"/>
</dbReference>
<dbReference type="Pfam" id="PF04052">
    <property type="entry name" value="TolB_N"/>
    <property type="match status" value="1"/>
</dbReference>
<gene>
    <name evidence="5" type="primary">tolB</name>
    <name evidence="7" type="ordered locus">M301_2508</name>
</gene>
<dbReference type="GO" id="GO:0051301">
    <property type="term" value="P:cell division"/>
    <property type="evidence" value="ECO:0007669"/>
    <property type="project" value="UniProtKB-UniRule"/>
</dbReference>
<dbReference type="Gene3D" id="2.120.10.30">
    <property type="entry name" value="TolB, C-terminal domain"/>
    <property type="match status" value="1"/>
</dbReference>
<dbReference type="RefSeq" id="WP_013149175.1">
    <property type="nucleotide sequence ID" value="NC_014207.1"/>
</dbReference>
<dbReference type="GO" id="GO:0042597">
    <property type="term" value="C:periplasmic space"/>
    <property type="evidence" value="ECO:0007669"/>
    <property type="project" value="UniProtKB-SubCell"/>
</dbReference>
<keyword evidence="4 5" id="KW-0574">Periplasm</keyword>
<comment type="similarity">
    <text evidence="2 5">Belongs to the TolB family.</text>
</comment>
<evidence type="ECO:0000256" key="4">
    <source>
        <dbReference type="ARBA" id="ARBA00022764"/>
    </source>
</evidence>
<dbReference type="HAMAP" id="MF_00671">
    <property type="entry name" value="TolB"/>
    <property type="match status" value="1"/>
</dbReference>
<dbReference type="SUPFAM" id="SSF69304">
    <property type="entry name" value="Tricorn protease N-terminal domain"/>
    <property type="match status" value="1"/>
</dbReference>
<evidence type="ECO:0000313" key="7">
    <source>
        <dbReference type="EMBL" id="ADI30868.1"/>
    </source>
</evidence>
<accession>D7DMU1</accession>
<dbReference type="OrthoDB" id="9802240at2"/>
<reference evidence="7 8" key="2">
    <citation type="journal article" date="2011" name="J. Bacteriol.">
        <title>Genomes of three methylotrophs from a single niche uncover genetic and metabolic divergence of Methylophilaceae.</title>
        <authorList>
            <person name="Lapidus A."/>
            <person name="Clum A."/>
            <person name="Labutti K."/>
            <person name="Kaluzhnaya M.G."/>
            <person name="Lim S."/>
            <person name="Beck D.A."/>
            <person name="Glavina Del Rio T."/>
            <person name="Nolan M."/>
            <person name="Mavromatis K."/>
            <person name="Huntemann M."/>
            <person name="Lucas S."/>
            <person name="Lidstrom M.E."/>
            <person name="Ivanova N."/>
            <person name="Chistoserdova L."/>
        </authorList>
    </citation>
    <scope>NUCLEOTIDE SEQUENCE [LARGE SCALE GENOMIC DNA]</scope>
    <source>
        <strain evidence="7 8">301</strain>
    </source>
</reference>
<dbReference type="HOGENOM" id="CLU_047123_0_0_4"/>
<keyword evidence="8" id="KW-1185">Reference proteome</keyword>
<dbReference type="STRING" id="666681.M301_2508"/>
<dbReference type="InterPro" id="IPR011659">
    <property type="entry name" value="WD40"/>
</dbReference>
<evidence type="ECO:0000256" key="5">
    <source>
        <dbReference type="HAMAP-Rule" id="MF_00671"/>
    </source>
</evidence>
<organism evidence="7 8">
    <name type="scientific">Methylotenera versatilis (strain 301)</name>
    <dbReference type="NCBI Taxonomy" id="666681"/>
    <lineage>
        <taxon>Bacteria</taxon>
        <taxon>Pseudomonadati</taxon>
        <taxon>Pseudomonadota</taxon>
        <taxon>Betaproteobacteria</taxon>
        <taxon>Nitrosomonadales</taxon>
        <taxon>Methylophilaceae</taxon>
        <taxon>Methylotenera</taxon>
    </lineage>
</organism>
<protein>
    <recommendedName>
        <fullName evidence="5">Tol-Pal system protein TolB</fullName>
    </recommendedName>
</protein>
<name>D7DMU1_METV0</name>
<dbReference type="SUPFAM" id="SSF52964">
    <property type="entry name" value="TolB, N-terminal domain"/>
    <property type="match status" value="1"/>
</dbReference>
<dbReference type="eggNOG" id="COG0823">
    <property type="taxonomic scope" value="Bacteria"/>
</dbReference>
<comment type="subcellular location">
    <subcellularLocation>
        <location evidence="1 5">Periplasm</location>
    </subcellularLocation>
</comment>
<dbReference type="PANTHER" id="PTHR36842">
    <property type="entry name" value="PROTEIN TOLB HOMOLOG"/>
    <property type="match status" value="1"/>
</dbReference>
<dbReference type="AlphaFoldDB" id="D7DMU1"/>
<sequence length="439" mass="47255" precursor="true">MRIPKFSKSRFLRLQFSTILNLAIFSASLFIPSLANAALEIEISGGGAQQVPIAIVPFEQSGNSADNISSIIAADLKRSGLFRVLETGGVVNKPTDITQIKYSEWANLQAQAMAVGVVETLPNNRLKVTFQLADVLKQSQLTGMQYTIAPNQLRTTAHKIADVIYQKLTGESGIFASRIAYITKANDRYMLKVADADGANPLTMVSSKEPIISPAWSPEGNKIAYVSFEKKKPIIYVQTLSGQRTVLAGFKGNNSAPAWSPDGSKLAIVLTYGANSQVYTINADGSGLSRITKGNAIDTEPTWSSDAKWIYFTSDRGGKPQIYKVSANGGDPQRVTFEGAYNVSPRFSPDGKSLAMIRNDGGKFRVALQDLTTGQVQLLSEGSQDESPSFAPNGRVILYATRSSGHGALAAVSADGRVKQRLNESGGDIREPAWGPLIK</sequence>
<dbReference type="Pfam" id="PF07676">
    <property type="entry name" value="PD40"/>
    <property type="match status" value="5"/>
</dbReference>
<evidence type="ECO:0000256" key="1">
    <source>
        <dbReference type="ARBA" id="ARBA00004418"/>
    </source>
</evidence>
<dbReference type="InterPro" id="IPR014167">
    <property type="entry name" value="Tol-Pal_TolB"/>
</dbReference>
<dbReference type="Gene3D" id="3.40.50.10070">
    <property type="entry name" value="TolB, N-terminal domain"/>
    <property type="match status" value="1"/>
</dbReference>
<dbReference type="NCBIfam" id="TIGR02800">
    <property type="entry name" value="propeller_TolB"/>
    <property type="match status" value="1"/>
</dbReference>
<reference evidence="8" key="1">
    <citation type="submission" date="2010-05" db="EMBL/GenBank/DDBJ databases">
        <title>Complete sequence of Methylotenera sp. 301.</title>
        <authorList>
            <person name="Lucas S."/>
            <person name="Copeland A."/>
            <person name="Lapidus A."/>
            <person name="Cheng J.-F."/>
            <person name="Bruce D."/>
            <person name="Goodwin L."/>
            <person name="Pitluck S."/>
            <person name="Clum A."/>
            <person name="Land M."/>
            <person name="Hauser L."/>
            <person name="Kyrpides N."/>
            <person name="Ivanova N."/>
            <person name="Chistoservova L."/>
            <person name="Kalyuzhnaya M."/>
            <person name="Woyke T."/>
        </authorList>
    </citation>
    <scope>NUCLEOTIDE SEQUENCE [LARGE SCALE GENOMIC DNA]</scope>
    <source>
        <strain evidence="8">301</strain>
    </source>
</reference>
<comment type="subunit">
    <text evidence="5">The Tol-Pal system is composed of five core proteins: the inner membrane proteins TolA, TolQ and TolR, the periplasmic protein TolB and the outer membrane protein Pal. They form a network linking the inner and outer membranes and the peptidoglycan layer.</text>
</comment>
<feature type="domain" description="TolB N-terminal" evidence="6">
    <location>
        <begin position="39"/>
        <end position="141"/>
    </location>
</feature>
<keyword evidence="5" id="KW-0131">Cell cycle</keyword>
<dbReference type="InterPro" id="IPR007195">
    <property type="entry name" value="TolB_N"/>
</dbReference>
<comment type="function">
    <text evidence="5">Part of the Tol-Pal system, which plays a role in outer membrane invagination during cell division and is important for maintaining outer membrane integrity.</text>
</comment>
<proteinExistence type="inferred from homology"/>
<evidence type="ECO:0000256" key="3">
    <source>
        <dbReference type="ARBA" id="ARBA00022729"/>
    </source>
</evidence>
<keyword evidence="5" id="KW-0132">Cell division</keyword>